<evidence type="ECO:0000313" key="2">
    <source>
        <dbReference type="Proteomes" id="UP000238274"/>
    </source>
</evidence>
<sequence>TEYGGTCYQVFGPQQRYETSSPYPQAPPSPWGDECRLHEDLQHNVRWMPSGWSPSMASNLLLPRDSRGGCHTQGVPAR</sequence>
<reference evidence="2" key="2">
    <citation type="journal article" date="2018" name="BMC Genomics">
        <title>Genomic insights into host adaptation between the wheat stripe rust pathogen (Puccinia striiformis f. sp. tritici) and the barley stripe rust pathogen (Puccinia striiformis f. sp. hordei).</title>
        <authorList>
            <person name="Xia C."/>
            <person name="Wang M."/>
            <person name="Yin C."/>
            <person name="Cornejo O.E."/>
            <person name="Hulbert S.H."/>
            <person name="Chen X."/>
        </authorList>
    </citation>
    <scope>NUCLEOTIDE SEQUENCE [LARGE SCALE GENOMIC DNA]</scope>
    <source>
        <strain evidence="2">93TX-2</strain>
    </source>
</reference>
<protein>
    <submittedName>
        <fullName evidence="1">Uncharacterized protein</fullName>
    </submittedName>
</protein>
<accession>A0A2S4V0N6</accession>
<proteinExistence type="predicted"/>
<name>A0A2S4V0N6_9BASI</name>
<dbReference type="VEuPathDB" id="FungiDB:PSHT_11862"/>
<dbReference type="Proteomes" id="UP000238274">
    <property type="component" value="Unassembled WGS sequence"/>
</dbReference>
<comment type="caution">
    <text evidence="1">The sequence shown here is derived from an EMBL/GenBank/DDBJ whole genome shotgun (WGS) entry which is preliminary data.</text>
</comment>
<gene>
    <name evidence="1" type="ORF">PSHT_11862</name>
</gene>
<evidence type="ECO:0000313" key="1">
    <source>
        <dbReference type="EMBL" id="POW03015.1"/>
    </source>
</evidence>
<dbReference type="EMBL" id="PKSM01000205">
    <property type="protein sequence ID" value="POW03015.1"/>
    <property type="molecule type" value="Genomic_DNA"/>
</dbReference>
<reference evidence="2" key="3">
    <citation type="journal article" date="2018" name="Mol. Plant Microbe Interact.">
        <title>Genome sequence resources for the wheat stripe rust pathogen (Puccinia striiformis f. sp. tritici) and the barley stripe rust pathogen (Puccinia striiformis f. sp. hordei).</title>
        <authorList>
            <person name="Xia C."/>
            <person name="Wang M."/>
            <person name="Yin C."/>
            <person name="Cornejo O.E."/>
            <person name="Hulbert S.H."/>
            <person name="Chen X."/>
        </authorList>
    </citation>
    <scope>NUCLEOTIDE SEQUENCE [LARGE SCALE GENOMIC DNA]</scope>
    <source>
        <strain evidence="2">93TX-2</strain>
    </source>
</reference>
<reference evidence="1 2" key="1">
    <citation type="submission" date="2017-12" db="EMBL/GenBank/DDBJ databases">
        <title>Gene loss provides genomic basis for host adaptation in cereal stripe rust fungi.</title>
        <authorList>
            <person name="Xia C."/>
        </authorList>
    </citation>
    <scope>NUCLEOTIDE SEQUENCE [LARGE SCALE GENOMIC DNA]</scope>
    <source>
        <strain evidence="1 2">93TX-2</strain>
    </source>
</reference>
<organism evidence="1 2">
    <name type="scientific">Puccinia striiformis</name>
    <dbReference type="NCBI Taxonomy" id="27350"/>
    <lineage>
        <taxon>Eukaryota</taxon>
        <taxon>Fungi</taxon>
        <taxon>Dikarya</taxon>
        <taxon>Basidiomycota</taxon>
        <taxon>Pucciniomycotina</taxon>
        <taxon>Pucciniomycetes</taxon>
        <taxon>Pucciniales</taxon>
        <taxon>Pucciniaceae</taxon>
        <taxon>Puccinia</taxon>
    </lineage>
</organism>
<dbReference type="AlphaFoldDB" id="A0A2S4V0N6"/>
<feature type="non-terminal residue" evidence="1">
    <location>
        <position position="1"/>
    </location>
</feature>
<keyword evidence="2" id="KW-1185">Reference proteome</keyword>